<gene>
    <name evidence="2" type="ORF">NMY3_02830</name>
</gene>
<feature type="region of interest" description="Disordered" evidence="1">
    <location>
        <begin position="1"/>
        <end position="20"/>
    </location>
</feature>
<sequence length="80" mass="8904">MANYVKNFDNATGSKDAGNIPTNAIDVYEQTRFSSNEAVAYWEGSFKTEVIGIAAIDLGLYRAKERKTPINYTSNQVLNH</sequence>
<dbReference type="EMBL" id="CP012850">
    <property type="protein sequence ID" value="ALI37019.1"/>
    <property type="molecule type" value="Genomic_DNA"/>
</dbReference>
<proteinExistence type="predicted"/>
<evidence type="ECO:0000313" key="3">
    <source>
        <dbReference type="Proteomes" id="UP000058925"/>
    </source>
</evidence>
<accession>A0A654M3K4</accession>
<organism evidence="2 3">
    <name type="scientific">Candidatus Nitrosocosmicus oleophilus</name>
    <dbReference type="NCBI Taxonomy" id="1353260"/>
    <lineage>
        <taxon>Archaea</taxon>
        <taxon>Nitrososphaerota</taxon>
        <taxon>Nitrososphaeria</taxon>
        <taxon>Nitrososphaerales</taxon>
        <taxon>Nitrososphaeraceae</taxon>
        <taxon>Candidatus Nitrosocosmicus</taxon>
    </lineage>
</organism>
<dbReference type="KEGG" id="taa:NMY3_02830"/>
<keyword evidence="3" id="KW-1185">Reference proteome</keyword>
<protein>
    <submittedName>
        <fullName evidence="2">Uncharacterized protein</fullName>
    </submittedName>
</protein>
<name>A0A654M3K4_9ARCH</name>
<dbReference type="AlphaFoldDB" id="A0A654M3K4"/>
<dbReference type="Proteomes" id="UP000058925">
    <property type="component" value="Chromosome"/>
</dbReference>
<reference evidence="3" key="1">
    <citation type="submission" date="2015-10" db="EMBL/GenBank/DDBJ databases">
        <title>Niche specialization of a soil ammonia-oxidizing archaeon, Candidatus Nitrosocosmicus oleophilus.</title>
        <authorList>
            <person name="Jung M.-Y."/>
            <person name="Rhee S.-K."/>
        </authorList>
    </citation>
    <scope>NUCLEOTIDE SEQUENCE [LARGE SCALE GENOMIC DNA]</scope>
    <source>
        <strain evidence="3">MY3</strain>
    </source>
</reference>
<dbReference type="RefSeq" id="WP_196816179.1">
    <property type="nucleotide sequence ID" value="NZ_CP012850.1"/>
</dbReference>
<evidence type="ECO:0000313" key="2">
    <source>
        <dbReference type="EMBL" id="ALI37019.1"/>
    </source>
</evidence>
<dbReference type="GeneID" id="60422728"/>
<evidence type="ECO:0000256" key="1">
    <source>
        <dbReference type="SAM" id="MobiDB-lite"/>
    </source>
</evidence>